<protein>
    <submittedName>
        <fullName evidence="1">Uncharacterized protein</fullName>
    </submittedName>
</protein>
<gene>
    <name evidence="1" type="ORF">NUW54_g11157</name>
</gene>
<evidence type="ECO:0000313" key="2">
    <source>
        <dbReference type="Proteomes" id="UP001144978"/>
    </source>
</evidence>
<dbReference type="Proteomes" id="UP001144978">
    <property type="component" value="Unassembled WGS sequence"/>
</dbReference>
<comment type="caution">
    <text evidence="1">The sequence shown here is derived from an EMBL/GenBank/DDBJ whole genome shotgun (WGS) entry which is preliminary data.</text>
</comment>
<name>A0ACC1NK37_9APHY</name>
<dbReference type="EMBL" id="JANSHE010004260">
    <property type="protein sequence ID" value="KAJ2979300.1"/>
    <property type="molecule type" value="Genomic_DNA"/>
</dbReference>
<reference evidence="1" key="1">
    <citation type="submission" date="2022-08" db="EMBL/GenBank/DDBJ databases">
        <title>Genome Sequence of Pycnoporus sanguineus.</title>
        <authorList>
            <person name="Buettner E."/>
        </authorList>
    </citation>
    <scope>NUCLEOTIDE SEQUENCE</scope>
    <source>
        <strain evidence="1">CG-C14</strain>
    </source>
</reference>
<keyword evidence="2" id="KW-1185">Reference proteome</keyword>
<accession>A0ACC1NK37</accession>
<organism evidence="1 2">
    <name type="scientific">Trametes sanguinea</name>
    <dbReference type="NCBI Taxonomy" id="158606"/>
    <lineage>
        <taxon>Eukaryota</taxon>
        <taxon>Fungi</taxon>
        <taxon>Dikarya</taxon>
        <taxon>Basidiomycota</taxon>
        <taxon>Agaricomycotina</taxon>
        <taxon>Agaricomycetes</taxon>
        <taxon>Polyporales</taxon>
        <taxon>Polyporaceae</taxon>
        <taxon>Trametes</taxon>
    </lineage>
</organism>
<evidence type="ECO:0000313" key="1">
    <source>
        <dbReference type="EMBL" id="KAJ2979300.1"/>
    </source>
</evidence>
<proteinExistence type="predicted"/>
<sequence length="151" mass="17405">MLGFFDSWDLSIGIVSLVLLVPTVVHFIMKQLPSRKFRTLLALLDDTEVLFNASMEEGLLKDRENRTFQRHLTILRSQSEALRAEIYAARSCGDDFSNLLRGMTRRINQLCFRVKKLRVSISTTSIRERERRLRVGAVRHSPMQGQKLPSS</sequence>